<dbReference type="GO" id="GO:0055085">
    <property type="term" value="P:transmembrane transport"/>
    <property type="evidence" value="ECO:0007669"/>
    <property type="project" value="InterPro"/>
</dbReference>
<dbReference type="PANTHER" id="PTHR43839:SF3">
    <property type="entry name" value="OLIGOPEPTIDE ABC TRANSPORTER, PERMEASE PROTEIN"/>
    <property type="match status" value="1"/>
</dbReference>
<protein>
    <submittedName>
        <fullName evidence="7">Binding-protein-dependent transport system inner membrane component</fullName>
    </submittedName>
</protein>
<dbReference type="Pfam" id="PF04389">
    <property type="entry name" value="Peptidase_M28"/>
    <property type="match status" value="1"/>
</dbReference>
<keyword evidence="4 5" id="KW-0472">Membrane</keyword>
<dbReference type="OrthoDB" id="1708366at2"/>
<dbReference type="SUPFAM" id="SSF161098">
    <property type="entry name" value="MetI-like"/>
    <property type="match status" value="1"/>
</dbReference>
<accession>A0A1M6GPB8</accession>
<feature type="transmembrane region" description="Helical" evidence="5">
    <location>
        <begin position="210"/>
        <end position="233"/>
    </location>
</feature>
<feature type="transmembrane region" description="Helical" evidence="5">
    <location>
        <begin position="343"/>
        <end position="363"/>
    </location>
</feature>
<evidence type="ECO:0000256" key="4">
    <source>
        <dbReference type="ARBA" id="ARBA00023136"/>
    </source>
</evidence>
<dbReference type="InterPro" id="IPR035906">
    <property type="entry name" value="MetI-like_sf"/>
</dbReference>
<keyword evidence="8" id="KW-1185">Reference proteome</keyword>
<reference evidence="7 8" key="1">
    <citation type="submission" date="2016-11" db="EMBL/GenBank/DDBJ databases">
        <authorList>
            <person name="Jaros S."/>
            <person name="Januszkiewicz K."/>
            <person name="Wedrychowicz H."/>
        </authorList>
    </citation>
    <scope>NUCLEOTIDE SEQUENCE [LARGE SCALE GENOMIC DNA]</scope>
    <source>
        <strain evidence="7 8">DSM 19022</strain>
    </source>
</reference>
<dbReference type="PANTHER" id="PTHR43839">
    <property type="entry name" value="OPPC IN A BINDING PROTEIN-DEPENDENT TRANSPORT SYSTEM"/>
    <property type="match status" value="1"/>
</dbReference>
<keyword evidence="2 5" id="KW-0812">Transmembrane</keyword>
<evidence type="ECO:0000256" key="5">
    <source>
        <dbReference type="RuleBase" id="RU363032"/>
    </source>
</evidence>
<dbReference type="PROSITE" id="PS50928">
    <property type="entry name" value="ABC_TM1"/>
    <property type="match status" value="1"/>
</dbReference>
<comment type="similarity">
    <text evidence="5">Belongs to the binding-protein-dependent transport system permease family.</text>
</comment>
<dbReference type="RefSeq" id="WP_073026490.1">
    <property type="nucleotide sequence ID" value="NZ_FQZS01000016.1"/>
</dbReference>
<dbReference type="AlphaFoldDB" id="A0A1M6GPB8"/>
<proteinExistence type="inferred from homology"/>
<gene>
    <name evidence="7" type="ORF">SAMN02745176_02461</name>
</gene>
<feature type="transmembrane region" description="Helical" evidence="5">
    <location>
        <begin position="277"/>
        <end position="298"/>
    </location>
</feature>
<evidence type="ECO:0000259" key="6">
    <source>
        <dbReference type="PROSITE" id="PS50928"/>
    </source>
</evidence>
<evidence type="ECO:0000256" key="1">
    <source>
        <dbReference type="ARBA" id="ARBA00004141"/>
    </source>
</evidence>
<evidence type="ECO:0000256" key="2">
    <source>
        <dbReference type="ARBA" id="ARBA00022692"/>
    </source>
</evidence>
<organism evidence="7 8">
    <name type="scientific">Lutispora thermophila DSM 19022</name>
    <dbReference type="NCBI Taxonomy" id="1122184"/>
    <lineage>
        <taxon>Bacteria</taxon>
        <taxon>Bacillati</taxon>
        <taxon>Bacillota</taxon>
        <taxon>Clostridia</taxon>
        <taxon>Lutisporales</taxon>
        <taxon>Lutisporaceae</taxon>
        <taxon>Lutispora</taxon>
    </lineage>
</organism>
<dbReference type="InterPro" id="IPR000515">
    <property type="entry name" value="MetI-like"/>
</dbReference>
<feature type="transmembrane region" description="Helical" evidence="5">
    <location>
        <begin position="20"/>
        <end position="39"/>
    </location>
</feature>
<dbReference type="STRING" id="1122184.SAMN02745176_02461"/>
<dbReference type="Gene3D" id="3.40.630.10">
    <property type="entry name" value="Zn peptidases"/>
    <property type="match status" value="1"/>
</dbReference>
<feature type="domain" description="ABC transmembrane type-1" evidence="6">
    <location>
        <begin position="95"/>
        <end position="299"/>
    </location>
</feature>
<evidence type="ECO:0000256" key="3">
    <source>
        <dbReference type="ARBA" id="ARBA00022989"/>
    </source>
</evidence>
<dbReference type="InterPro" id="IPR007484">
    <property type="entry name" value="Peptidase_M28"/>
</dbReference>
<feature type="transmembrane region" description="Helical" evidence="5">
    <location>
        <begin position="93"/>
        <end position="118"/>
    </location>
</feature>
<keyword evidence="5" id="KW-0813">Transport</keyword>
<comment type="subcellular location">
    <subcellularLocation>
        <location evidence="5">Cell membrane</location>
        <topology evidence="5">Multi-pass membrane protein</topology>
    </subcellularLocation>
    <subcellularLocation>
        <location evidence="1">Membrane</location>
        <topology evidence="1">Multi-pass membrane protein</topology>
    </subcellularLocation>
</comment>
<feature type="transmembrane region" description="Helical" evidence="5">
    <location>
        <begin position="159"/>
        <end position="179"/>
    </location>
</feature>
<dbReference type="GO" id="GO:0005886">
    <property type="term" value="C:plasma membrane"/>
    <property type="evidence" value="ECO:0007669"/>
    <property type="project" value="UniProtKB-SubCell"/>
</dbReference>
<keyword evidence="3 5" id="KW-1133">Transmembrane helix</keyword>
<dbReference type="CDD" id="cd06261">
    <property type="entry name" value="TM_PBP2"/>
    <property type="match status" value="1"/>
</dbReference>
<name>A0A1M6GPB8_9FIRM</name>
<evidence type="ECO:0000313" key="8">
    <source>
        <dbReference type="Proteomes" id="UP000184442"/>
    </source>
</evidence>
<dbReference type="Pfam" id="PF00528">
    <property type="entry name" value="BPD_transp_1"/>
    <property type="match status" value="1"/>
</dbReference>
<dbReference type="Proteomes" id="UP000184442">
    <property type="component" value="Unassembled WGS sequence"/>
</dbReference>
<dbReference type="Gene3D" id="1.10.3720.10">
    <property type="entry name" value="MetI-like"/>
    <property type="match status" value="1"/>
</dbReference>
<feature type="transmembrane region" description="Helical" evidence="5">
    <location>
        <begin position="130"/>
        <end position="153"/>
    </location>
</feature>
<dbReference type="SUPFAM" id="SSF53187">
    <property type="entry name" value="Zn-dependent exopeptidases"/>
    <property type="match status" value="1"/>
</dbReference>
<dbReference type="EMBL" id="FQZS01000016">
    <property type="protein sequence ID" value="SHJ11758.1"/>
    <property type="molecule type" value="Genomic_DNA"/>
</dbReference>
<evidence type="ECO:0000313" key="7">
    <source>
        <dbReference type="EMBL" id="SHJ11758.1"/>
    </source>
</evidence>
<sequence length="794" mass="90662">MKKLNMSLLKNIKKINIPLLIGSIILIFIFGMCLYPEYFTEADPYGRERTQYKYENGKSILVIPPIPPNDEYPLGTDHRGRDLKSLIIYGSKLTIFSALTVALIRLIIALPLSIAAAYKVRFTNGFINFFNIMFSAFPLIIAVIVLSNIALFQDIFKDATYVNIFLLSVLGWSRLSHILRTKIDEILMQDFIEGEVAIGKNKLEIAVQNIIPHLIPSIIVLFFLETAMVLLSFSQLGVFGLVFGSGYEGATGEVGVPIEFDWPSLLSLSKYFYRGDYSYLSIYPAIAFAFAIIGFNTFGEGLKIEFEKENSRVITFIRAMPSFLSPIRLIYEIKNYKQYKRSVLGKVGFYITILLIIFCPKYESPYGFDENNAFKITKELTDDIFKGRLTGFQDKDNNPAQYIVNKLKEYGVKAYGDDYILENTIQEVFNIKYAELSMIDTKTFSEKKLKFRQDYIVASNFNYDGILDAENIEINDGIFENMANEPDYYKEKALIIDIRSMTQKDFISLNGFMKYYVQPNVVIFIENWKQQEARYKSDIINKNMEDTVIISLSSEAGDELLRMGKCKLKISVNAEKRNDVIGRSVVAYIPGIDESKKNDFVIIGSNLDGIGYDLDEKYPSAGRASSAAISLEIARTLIQNEVKPDRDIIFAFWDGNMTDDRGSKSFFYKYLINRNYRIFYIDLMNLGYKSSDKLMIDNTKIFPNSKEEQDFIKRLKKNAKRNDFELVYGTLYSPAVIDFTGSDSQPLLIDSFISNEIVHTPKDTLEEIDTHSIKQVGQMLLDTLIDSFSGGSNK</sequence>